<dbReference type="RefSeq" id="WP_088075809.1">
    <property type="nucleotide sequence ID" value="NZ_JAHQCR010000017.1"/>
</dbReference>
<protein>
    <recommendedName>
        <fullName evidence="2">Putative cysteine ligase BshC</fullName>
        <ecNumber evidence="2">6.-.-.-</ecNumber>
    </recommendedName>
</protein>
<dbReference type="EC" id="6.-.-.-" evidence="2"/>
<keyword evidence="1 2" id="KW-0436">Ligase</keyword>
<feature type="domain" description="Bacillithiol biosynthesis BshC C-terminal coiled-coil" evidence="4">
    <location>
        <begin position="382"/>
        <end position="531"/>
    </location>
</feature>
<comment type="function">
    <text evidence="2">Involved in bacillithiol (BSH) biosynthesis. May catalyze the last step of the pathway, the addition of cysteine to glucosamine malate (GlcN-Mal) to generate BSH.</text>
</comment>
<evidence type="ECO:0000313" key="6">
    <source>
        <dbReference type="Proteomes" id="UP000790580"/>
    </source>
</evidence>
<comment type="similarity">
    <text evidence="2">Belongs to the BshC family.</text>
</comment>
<evidence type="ECO:0000256" key="1">
    <source>
        <dbReference type="ARBA" id="ARBA00022598"/>
    </source>
</evidence>
<keyword evidence="6" id="KW-1185">Reference proteome</keyword>
<evidence type="ECO:0000256" key="2">
    <source>
        <dbReference type="HAMAP-Rule" id="MF_01867"/>
    </source>
</evidence>
<dbReference type="NCBIfam" id="TIGR03998">
    <property type="entry name" value="thiol_BshC"/>
    <property type="match status" value="1"/>
</dbReference>
<evidence type="ECO:0000259" key="4">
    <source>
        <dbReference type="Pfam" id="PF24850"/>
    </source>
</evidence>
<dbReference type="Pfam" id="PF24850">
    <property type="entry name" value="CC_BshC"/>
    <property type="match status" value="1"/>
</dbReference>
<reference evidence="5 6" key="1">
    <citation type="submission" date="2021-06" db="EMBL/GenBank/DDBJ databases">
        <title>Bacillus sp. RD4P76, an endophyte from a halophyte.</title>
        <authorList>
            <person name="Sun J.-Q."/>
        </authorList>
    </citation>
    <scope>NUCLEOTIDE SEQUENCE [LARGE SCALE GENOMIC DNA]</scope>
    <source>
        <strain evidence="5 6">JCM 17098</strain>
    </source>
</reference>
<evidence type="ECO:0000313" key="5">
    <source>
        <dbReference type="EMBL" id="MBU9720452.1"/>
    </source>
</evidence>
<dbReference type="EMBL" id="JAHQCR010000017">
    <property type="protein sequence ID" value="MBU9720452.1"/>
    <property type="molecule type" value="Genomic_DNA"/>
</dbReference>
<dbReference type="InterPro" id="IPR011199">
    <property type="entry name" value="Bacillithiol_biosynth_BshC"/>
</dbReference>
<dbReference type="InterPro" id="IPR055399">
    <property type="entry name" value="CC_BshC"/>
</dbReference>
<dbReference type="PIRSF" id="PIRSF012535">
    <property type="entry name" value="UCP012535"/>
    <property type="match status" value="1"/>
</dbReference>
<dbReference type="InterPro" id="IPR055398">
    <property type="entry name" value="Rossmann-like_BshC"/>
</dbReference>
<proteinExistence type="inferred from homology"/>
<dbReference type="Pfam" id="PF10079">
    <property type="entry name" value="Rossmann-like_BshC"/>
    <property type="match status" value="1"/>
</dbReference>
<feature type="domain" description="Bacillithiol biosynthesis BshC N-terminal Rossmann-like" evidence="3">
    <location>
        <begin position="1"/>
        <end position="378"/>
    </location>
</feature>
<evidence type="ECO:0000259" key="3">
    <source>
        <dbReference type="Pfam" id="PF10079"/>
    </source>
</evidence>
<name>A0ABS6JPF9_9BACI</name>
<dbReference type="HAMAP" id="MF_01867">
    <property type="entry name" value="BshC"/>
    <property type="match status" value="1"/>
</dbReference>
<organism evidence="5 6">
    <name type="scientific">Evansella alkalicola</name>
    <dbReference type="NCBI Taxonomy" id="745819"/>
    <lineage>
        <taxon>Bacteria</taxon>
        <taxon>Bacillati</taxon>
        <taxon>Bacillota</taxon>
        <taxon>Bacilli</taxon>
        <taxon>Bacillales</taxon>
        <taxon>Bacillaceae</taxon>
        <taxon>Evansella</taxon>
    </lineage>
</organism>
<sequence>MKLSAKDLKDPQSFFNKYVMNDSTVMEFYDYSIHKDEYIRRANELASREFQRTKLVEALTAYNKKFTNSDATFSQINRLLNDRSTVMVGGQQAGILTGPIYTPTKILSILSYAKDFENELKSPVVPIFWLAGEDHDIDEVNHTYFHDGDGIKRIRISERNEFKQPASERKIPREEAKGLIKEAFLDLQETVHTQSLYESLINDLDRELTYVEWCALIIHRLFKDSGIVLMDAADPAIRQIEKPYFTQLVKGNDNLRTAFYDGANQFKKAGFGEPIDIRKENAHLFIHDNGQRFLLEKSGQLFQDKNSGREWSKEEILDSLSDNPLLLSNNVVTRPIMQDMLLPVIGFVAGPGELKYWGTLKNSFHIFNMNMPPVLPRLHLSFISRKVEKNLKWVNLPPDEAMLGELVSLKRQWVKDNKDLSVQKSFKKAYKEMEEVISQLSESMQNLGQDAQKVHQRQGDLIRNQFLQYEKKVEKLSLAKLSDGIRRFEEIEAELLPNGNWQERVLNVFPFLNAYGSDLYIRVLRELSSGDNSKDLIGKHLYVYL</sequence>
<dbReference type="Proteomes" id="UP000790580">
    <property type="component" value="Unassembled WGS sequence"/>
</dbReference>
<accession>A0ABS6JPF9</accession>
<comment type="caution">
    <text evidence="5">The sequence shown here is derived from an EMBL/GenBank/DDBJ whole genome shotgun (WGS) entry which is preliminary data.</text>
</comment>
<gene>
    <name evidence="2 5" type="primary">bshC</name>
    <name evidence="5" type="ORF">KS407_03220</name>
</gene>